<proteinExistence type="predicted"/>
<accession>A0ACC0A6C0</accession>
<sequence length="672" mass="73995">MRFIKNSSSSSSSSSSNDALLGIMLLLVMSFFHYKGAEAVIKLPGNMTVPAVFAFGDSIVDQGNNNDLKTLVKCNFPPYGKEFKGGIPTGRFSNAKTPPDLIAEELGIKEFLPAYLDPHLEAKDLQTGVSFASGGAGFDPQTAQLASVISLSQQIEMFKKYINQLKGIVGEEKANFIIANGIHLVVAGSDDIANTYYTIGIRRAQYDINAYTDLMVSSASDFIQELYKLGCRRIAVFSVPPIGCVPSQRTLGGGPARVCAENYNQAARLANMKLSSQIDYIRQKYPQSRVTYVEIYDPLFDLIQNPQNYGFEVVDRGCCGTGDIEVVILCNKYTETCPDDTKVQALVKLPPNVTLPAVIVFGDSVVDTGNNNNLPTIAKSNYPPYGKDFMGGRPTGRFSNGKVPSDLLVEELGIKELSPAYLDVNLKPEDLLTGVNFASGAAGYDPLTSELSAVLSLSKQLELFEGYIMKLKNFAGEERSKMILSNSLYVSVTGSNDITNTYPFRQSQYDVSSYTDLMVGYGSSFIQDLYRLGARRIAILGLPPIGCLPSQRTLRGGPERNCVDNYNQMAELFDSKLEAEINSLNNKYKDSKIVYVDIFNVLLDLIHNPLNYGFKVSNIGCCGTGRIEVAELCKFPCPNVNDYVFWDSFHLTEKAYRVLVRTFVEKNVIKFL</sequence>
<protein>
    <submittedName>
        <fullName evidence="1">Uncharacterized protein</fullName>
    </submittedName>
</protein>
<evidence type="ECO:0000313" key="1">
    <source>
        <dbReference type="EMBL" id="KAI5655950.1"/>
    </source>
</evidence>
<gene>
    <name evidence="1" type="ORF">M9H77_24743</name>
</gene>
<reference evidence="2" key="1">
    <citation type="journal article" date="2023" name="Nat. Plants">
        <title>Single-cell RNA sequencing provides a high-resolution roadmap for understanding the multicellular compartmentation of specialized metabolism.</title>
        <authorList>
            <person name="Sun S."/>
            <person name="Shen X."/>
            <person name="Li Y."/>
            <person name="Li Y."/>
            <person name="Wang S."/>
            <person name="Li R."/>
            <person name="Zhang H."/>
            <person name="Shen G."/>
            <person name="Guo B."/>
            <person name="Wei J."/>
            <person name="Xu J."/>
            <person name="St-Pierre B."/>
            <person name="Chen S."/>
            <person name="Sun C."/>
        </authorList>
    </citation>
    <scope>NUCLEOTIDE SEQUENCE [LARGE SCALE GENOMIC DNA]</scope>
</reference>
<name>A0ACC0A6C0_CATRO</name>
<keyword evidence="2" id="KW-1185">Reference proteome</keyword>
<evidence type="ECO:0000313" key="2">
    <source>
        <dbReference type="Proteomes" id="UP001060085"/>
    </source>
</evidence>
<dbReference type="EMBL" id="CM044706">
    <property type="protein sequence ID" value="KAI5655950.1"/>
    <property type="molecule type" value="Genomic_DNA"/>
</dbReference>
<dbReference type="Proteomes" id="UP001060085">
    <property type="component" value="Linkage Group LG06"/>
</dbReference>
<organism evidence="1 2">
    <name type="scientific">Catharanthus roseus</name>
    <name type="common">Madagascar periwinkle</name>
    <name type="synonym">Vinca rosea</name>
    <dbReference type="NCBI Taxonomy" id="4058"/>
    <lineage>
        <taxon>Eukaryota</taxon>
        <taxon>Viridiplantae</taxon>
        <taxon>Streptophyta</taxon>
        <taxon>Embryophyta</taxon>
        <taxon>Tracheophyta</taxon>
        <taxon>Spermatophyta</taxon>
        <taxon>Magnoliopsida</taxon>
        <taxon>eudicotyledons</taxon>
        <taxon>Gunneridae</taxon>
        <taxon>Pentapetalae</taxon>
        <taxon>asterids</taxon>
        <taxon>lamiids</taxon>
        <taxon>Gentianales</taxon>
        <taxon>Apocynaceae</taxon>
        <taxon>Rauvolfioideae</taxon>
        <taxon>Vinceae</taxon>
        <taxon>Catharanthinae</taxon>
        <taxon>Catharanthus</taxon>
    </lineage>
</organism>
<comment type="caution">
    <text evidence="1">The sequence shown here is derived from an EMBL/GenBank/DDBJ whole genome shotgun (WGS) entry which is preliminary data.</text>
</comment>